<organism evidence="2 3">
    <name type="scientific">Lithospermum erythrorhizon</name>
    <name type="common">Purple gromwell</name>
    <name type="synonym">Lithospermum officinale var. erythrorhizon</name>
    <dbReference type="NCBI Taxonomy" id="34254"/>
    <lineage>
        <taxon>Eukaryota</taxon>
        <taxon>Viridiplantae</taxon>
        <taxon>Streptophyta</taxon>
        <taxon>Embryophyta</taxon>
        <taxon>Tracheophyta</taxon>
        <taxon>Spermatophyta</taxon>
        <taxon>Magnoliopsida</taxon>
        <taxon>eudicotyledons</taxon>
        <taxon>Gunneridae</taxon>
        <taxon>Pentapetalae</taxon>
        <taxon>asterids</taxon>
        <taxon>lamiids</taxon>
        <taxon>Boraginales</taxon>
        <taxon>Boraginaceae</taxon>
        <taxon>Boraginoideae</taxon>
        <taxon>Lithospermeae</taxon>
        <taxon>Lithospermum</taxon>
    </lineage>
</organism>
<name>A0AAV3R3H7_LITER</name>
<proteinExistence type="predicted"/>
<evidence type="ECO:0000259" key="1">
    <source>
        <dbReference type="Pfam" id="PF13966"/>
    </source>
</evidence>
<accession>A0AAV3R3H7</accession>
<feature type="domain" description="Reverse transcriptase zinc-binding" evidence="1">
    <location>
        <begin position="2"/>
        <end position="35"/>
    </location>
</feature>
<dbReference type="EMBL" id="BAABME010024110">
    <property type="protein sequence ID" value="GAA0169502.1"/>
    <property type="molecule type" value="Genomic_DNA"/>
</dbReference>
<evidence type="ECO:0000313" key="3">
    <source>
        <dbReference type="Proteomes" id="UP001454036"/>
    </source>
</evidence>
<protein>
    <recommendedName>
        <fullName evidence="1">Reverse transcriptase zinc-binding domain-containing protein</fullName>
    </recommendedName>
</protein>
<evidence type="ECO:0000313" key="2">
    <source>
        <dbReference type="EMBL" id="GAA0169502.1"/>
    </source>
</evidence>
<dbReference type="Proteomes" id="UP001454036">
    <property type="component" value="Unassembled WGS sequence"/>
</dbReference>
<gene>
    <name evidence="2" type="ORF">LIER_40773</name>
</gene>
<dbReference type="InterPro" id="IPR026960">
    <property type="entry name" value="RVT-Znf"/>
</dbReference>
<dbReference type="Pfam" id="PF13966">
    <property type="entry name" value="zf-RVT"/>
    <property type="match status" value="1"/>
</dbReference>
<reference evidence="2 3" key="1">
    <citation type="submission" date="2024-01" db="EMBL/GenBank/DDBJ databases">
        <title>The complete chloroplast genome sequence of Lithospermum erythrorhizon: insights into the phylogenetic relationship among Boraginaceae species and the maternal lineages of purple gromwells.</title>
        <authorList>
            <person name="Okada T."/>
            <person name="Watanabe K."/>
        </authorList>
    </citation>
    <scope>NUCLEOTIDE SEQUENCE [LARGE SCALE GENOMIC DNA]</scope>
</reference>
<comment type="caution">
    <text evidence="2">The sequence shown here is derived from an EMBL/GenBank/DDBJ whole genome shotgun (WGS) entry which is preliminary data.</text>
</comment>
<sequence>MMSWKVIDNMKCVLCEGDEDIGHLFFECSFARDIWSRMLLRLHWRPGTWDEELQFMTRKGASNQGLAGCNNLSCMDRANFEDKCSEFETDK</sequence>
<dbReference type="AlphaFoldDB" id="A0AAV3R3H7"/>
<keyword evidence="3" id="KW-1185">Reference proteome</keyword>